<dbReference type="EMBL" id="JBBHJZ010000003">
    <property type="protein sequence ID" value="MEJ5978117.1"/>
    <property type="molecule type" value="Genomic_DNA"/>
</dbReference>
<comment type="similarity">
    <text evidence="2">Belongs to the methyl-accepting chemotaxis (MCP) protein family.</text>
</comment>
<name>A0ABU8RYL0_9SPHN</name>
<dbReference type="Proteomes" id="UP001361239">
    <property type="component" value="Unassembled WGS sequence"/>
</dbReference>
<organism evidence="8 9">
    <name type="scientific">Novosphingobium anseongense</name>
    <dbReference type="NCBI Taxonomy" id="3133436"/>
    <lineage>
        <taxon>Bacteria</taxon>
        <taxon>Pseudomonadati</taxon>
        <taxon>Pseudomonadota</taxon>
        <taxon>Alphaproteobacteria</taxon>
        <taxon>Sphingomonadales</taxon>
        <taxon>Sphingomonadaceae</taxon>
        <taxon>Novosphingobium</taxon>
    </lineage>
</organism>
<dbReference type="Gene3D" id="1.10.287.950">
    <property type="entry name" value="Methyl-accepting chemotaxis protein"/>
    <property type="match status" value="1"/>
</dbReference>
<keyword evidence="5" id="KW-0812">Transmembrane</keyword>
<evidence type="ECO:0000256" key="3">
    <source>
        <dbReference type="PROSITE-ProRule" id="PRU00284"/>
    </source>
</evidence>
<proteinExistence type="inferred from homology"/>
<evidence type="ECO:0000256" key="2">
    <source>
        <dbReference type="ARBA" id="ARBA00029447"/>
    </source>
</evidence>
<evidence type="ECO:0000256" key="4">
    <source>
        <dbReference type="SAM" id="MobiDB-lite"/>
    </source>
</evidence>
<evidence type="ECO:0000313" key="9">
    <source>
        <dbReference type="Proteomes" id="UP001361239"/>
    </source>
</evidence>
<protein>
    <submittedName>
        <fullName evidence="8">Methyl-accepting chemotaxis protein</fullName>
    </submittedName>
</protein>
<feature type="region of interest" description="Disordered" evidence="4">
    <location>
        <begin position="549"/>
        <end position="571"/>
    </location>
</feature>
<evidence type="ECO:0000256" key="1">
    <source>
        <dbReference type="ARBA" id="ARBA00022500"/>
    </source>
</evidence>
<dbReference type="InterPro" id="IPR004090">
    <property type="entry name" value="Chemotax_Me-accpt_rcpt"/>
</dbReference>
<dbReference type="RefSeq" id="WP_339588057.1">
    <property type="nucleotide sequence ID" value="NZ_JBBHJZ010000003.1"/>
</dbReference>
<dbReference type="PANTHER" id="PTHR43531:SF11">
    <property type="entry name" value="METHYL-ACCEPTING CHEMOTAXIS PROTEIN 3"/>
    <property type="match status" value="1"/>
</dbReference>
<accession>A0ABU8RYL0</accession>
<dbReference type="Pfam" id="PF05227">
    <property type="entry name" value="CHASE3"/>
    <property type="match status" value="1"/>
</dbReference>
<dbReference type="SUPFAM" id="SSF158472">
    <property type="entry name" value="HAMP domain-like"/>
    <property type="match status" value="1"/>
</dbReference>
<dbReference type="Pfam" id="PF00015">
    <property type="entry name" value="MCPsignal"/>
    <property type="match status" value="1"/>
</dbReference>
<dbReference type="SUPFAM" id="SSF58104">
    <property type="entry name" value="Methyl-accepting chemotaxis protein (MCP) signaling domain"/>
    <property type="match status" value="1"/>
</dbReference>
<dbReference type="SMART" id="SM00283">
    <property type="entry name" value="MA"/>
    <property type="match status" value="1"/>
</dbReference>
<dbReference type="SMART" id="SM00304">
    <property type="entry name" value="HAMP"/>
    <property type="match status" value="2"/>
</dbReference>
<keyword evidence="3" id="KW-0807">Transducer</keyword>
<dbReference type="CDD" id="cd06225">
    <property type="entry name" value="HAMP"/>
    <property type="match status" value="1"/>
</dbReference>
<keyword evidence="5" id="KW-0472">Membrane</keyword>
<keyword evidence="9" id="KW-1185">Reference proteome</keyword>
<dbReference type="Pfam" id="PF00672">
    <property type="entry name" value="HAMP"/>
    <property type="match status" value="1"/>
</dbReference>
<dbReference type="InterPro" id="IPR007891">
    <property type="entry name" value="CHASE3"/>
</dbReference>
<feature type="transmembrane region" description="Helical" evidence="5">
    <location>
        <begin position="160"/>
        <end position="183"/>
    </location>
</feature>
<evidence type="ECO:0000259" key="6">
    <source>
        <dbReference type="PROSITE" id="PS50111"/>
    </source>
</evidence>
<feature type="domain" description="Methyl-accepting transducer" evidence="6">
    <location>
        <begin position="300"/>
        <end position="529"/>
    </location>
</feature>
<dbReference type="PROSITE" id="PS50885">
    <property type="entry name" value="HAMP"/>
    <property type="match status" value="1"/>
</dbReference>
<comment type="caution">
    <text evidence="8">The sequence shown here is derived from an EMBL/GenBank/DDBJ whole genome shotgun (WGS) entry which is preliminary data.</text>
</comment>
<dbReference type="PROSITE" id="PS50111">
    <property type="entry name" value="CHEMOTAXIS_TRANSDUC_2"/>
    <property type="match status" value="1"/>
</dbReference>
<dbReference type="PANTHER" id="PTHR43531">
    <property type="entry name" value="PROTEIN ICFG"/>
    <property type="match status" value="1"/>
</dbReference>
<evidence type="ECO:0000313" key="8">
    <source>
        <dbReference type="EMBL" id="MEJ5978117.1"/>
    </source>
</evidence>
<keyword evidence="5" id="KW-1133">Transmembrane helix</keyword>
<dbReference type="InterPro" id="IPR051310">
    <property type="entry name" value="MCP_chemotaxis"/>
</dbReference>
<sequence length="590" mass="62739">MAAVVMIVFLANILMISGSTDRNNESQGIHAEVLTLETALLRQNSQLRGYLVTGDDSYLKSYNEGRDDYDSASAKLEKVLVEPELKTALLESRTETLKWRKDWGDRLIARVKAGHKDEAADEVRGAGKAVLVSAAVLPLRLIRDAQVAAIESNSTRQQTAITVALITLTIGGIALIGIAIFLAMQLTKLIARPISGLTQVMADLAAGRNDIAVPDTDRVDELGDMARAVLVFRDAAIAKETGDRDRELAMGEIGRRLHDLSQSDLRARLNDLPPAFAGVAKDFNAALEQLCGVMGSVRGTIDSISNSSSEIRQATNDLSKRSEQQAAKLQTSSAAMADITKKVSESAEIATNASKAMVEARSEAEQGGDVVRKAIEAMYGIQKASQEIVEIITVIDGIAFQTNLLALNAGVEAARAGDAGKGFAVVASEVRALAQRAADAASDVKTRITSTAGHVTAGVELVNETGGSLDRIIERVSSVSNSIEAMAAAAEQQSSGLREVNSAISSMDMMTQQNAAMVEQTTAATELLAKEAEELFRAFSTFQIDAAGSRRPTMVSAPAPRAAPPRQMSAPVPQVMGNLALQSDDDWSEF</sequence>
<feature type="compositionally biased region" description="Low complexity" evidence="4">
    <location>
        <begin position="557"/>
        <end position="566"/>
    </location>
</feature>
<dbReference type="InterPro" id="IPR003660">
    <property type="entry name" value="HAMP_dom"/>
</dbReference>
<feature type="domain" description="HAMP" evidence="7">
    <location>
        <begin position="188"/>
        <end position="241"/>
    </location>
</feature>
<reference evidence="8 9" key="1">
    <citation type="submission" date="2024-03" db="EMBL/GenBank/DDBJ databases">
        <authorList>
            <person name="Jo J.-H."/>
        </authorList>
    </citation>
    <scope>NUCLEOTIDE SEQUENCE [LARGE SCALE GENOMIC DNA]</scope>
    <source>
        <strain evidence="8 9">PS1R-30</strain>
    </source>
</reference>
<gene>
    <name evidence="8" type="ORF">WG901_15805</name>
</gene>
<dbReference type="Gene3D" id="1.10.8.500">
    <property type="entry name" value="HAMP domain in histidine kinase"/>
    <property type="match status" value="1"/>
</dbReference>
<dbReference type="PRINTS" id="PR00260">
    <property type="entry name" value="CHEMTRNSDUCR"/>
</dbReference>
<evidence type="ECO:0000256" key="5">
    <source>
        <dbReference type="SAM" id="Phobius"/>
    </source>
</evidence>
<keyword evidence="1" id="KW-0145">Chemotaxis</keyword>
<dbReference type="InterPro" id="IPR004089">
    <property type="entry name" value="MCPsignal_dom"/>
</dbReference>
<evidence type="ECO:0000259" key="7">
    <source>
        <dbReference type="PROSITE" id="PS50885"/>
    </source>
</evidence>